<dbReference type="Gene3D" id="3.40.30.10">
    <property type="entry name" value="Glutaredoxin"/>
    <property type="match status" value="1"/>
</dbReference>
<reference evidence="5" key="1">
    <citation type="submission" date="2017-08" db="EMBL/GenBank/DDBJ databases">
        <title>A dynamic microbial community with high functional redundancy inhabits the cold, oxic subseafloor aquifer.</title>
        <authorList>
            <person name="Tully B.J."/>
            <person name="Wheat C.G."/>
            <person name="Glazer B.T."/>
            <person name="Huber J.A."/>
        </authorList>
    </citation>
    <scope>NUCLEOTIDE SEQUENCE [LARGE SCALE GENOMIC DNA]</scope>
</reference>
<dbReference type="SUPFAM" id="SSF52833">
    <property type="entry name" value="Thioredoxin-like"/>
    <property type="match status" value="1"/>
</dbReference>
<accession>A0A2A4MQ31</accession>
<feature type="domain" description="Glutaredoxin" evidence="3">
    <location>
        <begin position="4"/>
        <end position="63"/>
    </location>
</feature>
<dbReference type="Pfam" id="PF00462">
    <property type="entry name" value="Glutaredoxin"/>
    <property type="match status" value="1"/>
</dbReference>
<comment type="caution">
    <text evidence="4">The sequence shown here is derived from an EMBL/GenBank/DDBJ whole genome shotgun (WGS) entry which is preliminary data.</text>
</comment>
<gene>
    <name evidence="4" type="ORF">COC19_03520</name>
</gene>
<dbReference type="InterPro" id="IPR036249">
    <property type="entry name" value="Thioredoxin-like_sf"/>
</dbReference>
<evidence type="ECO:0000259" key="3">
    <source>
        <dbReference type="Pfam" id="PF00462"/>
    </source>
</evidence>
<comment type="similarity">
    <text evidence="1 2">Belongs to the ArsC family.</text>
</comment>
<evidence type="ECO:0000313" key="4">
    <source>
        <dbReference type="EMBL" id="PCH61992.1"/>
    </source>
</evidence>
<dbReference type="AlphaFoldDB" id="A0A2A4MQ31"/>
<dbReference type="InterPro" id="IPR006660">
    <property type="entry name" value="Arsenate_reductase-like"/>
</dbReference>
<evidence type="ECO:0000313" key="5">
    <source>
        <dbReference type="Proteomes" id="UP000218172"/>
    </source>
</evidence>
<sequence length="74" mass="8272">MTYTIYGRPGCGYCSMARQLLEINSLPFKYIDIWAEGISKQDLAEKIGQPVYTVPLILKGEEVIGGFSELQLTL</sequence>
<dbReference type="EMBL" id="NVQR01000048">
    <property type="protein sequence ID" value="PCH61992.1"/>
    <property type="molecule type" value="Genomic_DNA"/>
</dbReference>
<protein>
    <submittedName>
        <fullName evidence="4">Glutaredoxin</fullName>
    </submittedName>
</protein>
<dbReference type="PROSITE" id="PS51353">
    <property type="entry name" value="ARSC"/>
    <property type="match status" value="1"/>
</dbReference>
<dbReference type="CDD" id="cd02066">
    <property type="entry name" value="GRX_family"/>
    <property type="match status" value="1"/>
</dbReference>
<name>A0A2A4MQ31_9GAMM</name>
<proteinExistence type="inferred from homology"/>
<evidence type="ECO:0000256" key="1">
    <source>
        <dbReference type="ARBA" id="ARBA00007198"/>
    </source>
</evidence>
<evidence type="ECO:0000256" key="2">
    <source>
        <dbReference type="PROSITE-ProRule" id="PRU01282"/>
    </source>
</evidence>
<dbReference type="Proteomes" id="UP000218172">
    <property type="component" value="Unassembled WGS sequence"/>
</dbReference>
<organism evidence="4 5">
    <name type="scientific">SAR86 cluster bacterium</name>
    <dbReference type="NCBI Taxonomy" id="2030880"/>
    <lineage>
        <taxon>Bacteria</taxon>
        <taxon>Pseudomonadati</taxon>
        <taxon>Pseudomonadota</taxon>
        <taxon>Gammaproteobacteria</taxon>
        <taxon>SAR86 cluster</taxon>
    </lineage>
</organism>
<dbReference type="InterPro" id="IPR002109">
    <property type="entry name" value="Glutaredoxin"/>
</dbReference>
<dbReference type="PROSITE" id="PS51354">
    <property type="entry name" value="GLUTAREDOXIN_2"/>
    <property type="match status" value="1"/>
</dbReference>